<evidence type="ECO:0000256" key="2">
    <source>
        <dbReference type="SAM" id="Phobius"/>
    </source>
</evidence>
<feature type="transmembrane region" description="Helical" evidence="2">
    <location>
        <begin position="101"/>
        <end position="119"/>
    </location>
</feature>
<dbReference type="EMBL" id="JADBEB010000001">
    <property type="protein sequence ID" value="MBE1490019.1"/>
    <property type="molecule type" value="Genomic_DNA"/>
</dbReference>
<evidence type="ECO:0000256" key="1">
    <source>
        <dbReference type="SAM" id="MobiDB-lite"/>
    </source>
</evidence>
<keyword evidence="4" id="KW-1185">Reference proteome</keyword>
<comment type="caution">
    <text evidence="3">The sequence shown here is derived from an EMBL/GenBank/DDBJ whole genome shotgun (WGS) entry which is preliminary data.</text>
</comment>
<feature type="transmembrane region" description="Helical" evidence="2">
    <location>
        <begin position="73"/>
        <end position="89"/>
    </location>
</feature>
<feature type="compositionally biased region" description="Polar residues" evidence="1">
    <location>
        <begin position="1"/>
        <end position="11"/>
    </location>
</feature>
<keyword evidence="2" id="KW-0472">Membrane</keyword>
<proteinExistence type="predicted"/>
<feature type="transmembrane region" description="Helical" evidence="2">
    <location>
        <begin position="290"/>
        <end position="308"/>
    </location>
</feature>
<dbReference type="Proteomes" id="UP000649753">
    <property type="component" value="Unassembled WGS sequence"/>
</dbReference>
<feature type="transmembrane region" description="Helical" evidence="2">
    <location>
        <begin position="235"/>
        <end position="254"/>
    </location>
</feature>
<reference evidence="3" key="1">
    <citation type="submission" date="2020-10" db="EMBL/GenBank/DDBJ databases">
        <title>Sequencing the genomes of 1000 actinobacteria strains.</title>
        <authorList>
            <person name="Klenk H.-P."/>
        </authorList>
    </citation>
    <scope>NUCLEOTIDE SEQUENCE</scope>
    <source>
        <strain evidence="3">DSM 46832</strain>
    </source>
</reference>
<evidence type="ECO:0000313" key="3">
    <source>
        <dbReference type="EMBL" id="MBE1490019.1"/>
    </source>
</evidence>
<evidence type="ECO:0000313" key="4">
    <source>
        <dbReference type="Proteomes" id="UP000649753"/>
    </source>
</evidence>
<gene>
    <name evidence="3" type="ORF">H4W31_005657</name>
</gene>
<sequence>MNDTTLPTTAVQAAGPDHEPSGTRRRRLRHFLRHLAEMTVAMLLGMLLLGPVWEVIATGLGRADVLGRPDVDALVMATNMTLGMSIWMRHRGHRWGPVAQMGAAMYVPFLLFLPAYWLGAVSGEILLMAGHLLMLPAMVLAMLLRRDEYTRHHTTAAATGTSEWDAASSGDGAVGRTARRIVAILKHRWPTWLALVVTIDNWIDPFVLGPWVMLVLPIGYLLIGAVRRQLGNPWMLALQLGGLVGYLGLAVAAANASDDLARYLIGAGWLAHSFWDLAHHRANRVVPRGFSEWCAVVDAVIGISIIFLA</sequence>
<keyword evidence="2" id="KW-1133">Transmembrane helix</keyword>
<protein>
    <submittedName>
        <fullName evidence="3">Uncharacterized protein</fullName>
    </submittedName>
</protein>
<dbReference type="RefSeq" id="WP_225945723.1">
    <property type="nucleotide sequence ID" value="NZ_JADBEB010000001.1"/>
</dbReference>
<name>A0A927R821_9ACTN</name>
<dbReference type="AlphaFoldDB" id="A0A927R821"/>
<feature type="transmembrane region" description="Helical" evidence="2">
    <location>
        <begin position="205"/>
        <end position="223"/>
    </location>
</feature>
<feature type="region of interest" description="Disordered" evidence="1">
    <location>
        <begin position="1"/>
        <end position="23"/>
    </location>
</feature>
<feature type="transmembrane region" description="Helical" evidence="2">
    <location>
        <begin position="125"/>
        <end position="144"/>
    </location>
</feature>
<organism evidence="3 4">
    <name type="scientific">Plantactinospora soyae</name>
    <dbReference type="NCBI Taxonomy" id="1544732"/>
    <lineage>
        <taxon>Bacteria</taxon>
        <taxon>Bacillati</taxon>
        <taxon>Actinomycetota</taxon>
        <taxon>Actinomycetes</taxon>
        <taxon>Micromonosporales</taxon>
        <taxon>Micromonosporaceae</taxon>
        <taxon>Plantactinospora</taxon>
    </lineage>
</organism>
<keyword evidence="2" id="KW-0812">Transmembrane</keyword>
<feature type="transmembrane region" description="Helical" evidence="2">
    <location>
        <begin position="34"/>
        <end position="53"/>
    </location>
</feature>
<accession>A0A927R821</accession>